<dbReference type="AlphaFoldDB" id="A0A392UNR3"/>
<keyword evidence="1" id="KW-0808">Transferase</keyword>
<sequence>MVEVVECLKLARKRIHSSPIWSSLRRRVTRVESAQPLMSWEEAYDHDYDYNYDYHH</sequence>
<name>A0A392UNR3_9FABA</name>
<accession>A0A392UNR3</accession>
<evidence type="ECO:0000313" key="2">
    <source>
        <dbReference type="Proteomes" id="UP000265520"/>
    </source>
</evidence>
<dbReference type="Proteomes" id="UP000265520">
    <property type="component" value="Unassembled WGS sequence"/>
</dbReference>
<protein>
    <submittedName>
        <fullName evidence="1">Serine/threonine-protein kinase-like protein</fullName>
    </submittedName>
</protein>
<keyword evidence="1" id="KW-0418">Kinase</keyword>
<dbReference type="EMBL" id="LXQA010874674">
    <property type="protein sequence ID" value="MCI75082.1"/>
    <property type="molecule type" value="Genomic_DNA"/>
</dbReference>
<organism evidence="1 2">
    <name type="scientific">Trifolium medium</name>
    <dbReference type="NCBI Taxonomy" id="97028"/>
    <lineage>
        <taxon>Eukaryota</taxon>
        <taxon>Viridiplantae</taxon>
        <taxon>Streptophyta</taxon>
        <taxon>Embryophyta</taxon>
        <taxon>Tracheophyta</taxon>
        <taxon>Spermatophyta</taxon>
        <taxon>Magnoliopsida</taxon>
        <taxon>eudicotyledons</taxon>
        <taxon>Gunneridae</taxon>
        <taxon>Pentapetalae</taxon>
        <taxon>rosids</taxon>
        <taxon>fabids</taxon>
        <taxon>Fabales</taxon>
        <taxon>Fabaceae</taxon>
        <taxon>Papilionoideae</taxon>
        <taxon>50 kb inversion clade</taxon>
        <taxon>NPAAA clade</taxon>
        <taxon>Hologalegina</taxon>
        <taxon>IRL clade</taxon>
        <taxon>Trifolieae</taxon>
        <taxon>Trifolium</taxon>
    </lineage>
</organism>
<proteinExistence type="predicted"/>
<dbReference type="GO" id="GO:0016301">
    <property type="term" value="F:kinase activity"/>
    <property type="evidence" value="ECO:0007669"/>
    <property type="project" value="UniProtKB-KW"/>
</dbReference>
<feature type="non-terminal residue" evidence="1">
    <location>
        <position position="56"/>
    </location>
</feature>
<comment type="caution">
    <text evidence="1">The sequence shown here is derived from an EMBL/GenBank/DDBJ whole genome shotgun (WGS) entry which is preliminary data.</text>
</comment>
<evidence type="ECO:0000313" key="1">
    <source>
        <dbReference type="EMBL" id="MCI75082.1"/>
    </source>
</evidence>
<keyword evidence="2" id="KW-1185">Reference proteome</keyword>
<reference evidence="1 2" key="1">
    <citation type="journal article" date="2018" name="Front. Plant Sci.">
        <title>Red Clover (Trifolium pratense) and Zigzag Clover (T. medium) - A Picture of Genomic Similarities and Differences.</title>
        <authorList>
            <person name="Dluhosova J."/>
            <person name="Istvanek J."/>
            <person name="Nedelnik J."/>
            <person name="Repkova J."/>
        </authorList>
    </citation>
    <scope>NUCLEOTIDE SEQUENCE [LARGE SCALE GENOMIC DNA]</scope>
    <source>
        <strain evidence="2">cv. 10/8</strain>
        <tissue evidence="1">Leaf</tissue>
    </source>
</reference>